<comment type="caution">
    <text evidence="15">The sequence shown here is derived from an EMBL/GenBank/DDBJ whole genome shotgun (WGS) entry which is preliminary data.</text>
</comment>
<dbReference type="SUPFAM" id="SSF55874">
    <property type="entry name" value="ATPase domain of HSP90 chaperone/DNA topoisomerase II/histidine kinase"/>
    <property type="match status" value="1"/>
</dbReference>
<evidence type="ECO:0000256" key="7">
    <source>
        <dbReference type="ARBA" id="ARBA00022840"/>
    </source>
</evidence>
<dbReference type="Proteomes" id="UP000574690">
    <property type="component" value="Unassembled WGS sequence"/>
</dbReference>
<dbReference type="CDD" id="cd16917">
    <property type="entry name" value="HATPase_UhpB-NarQ-NarX-like"/>
    <property type="match status" value="1"/>
</dbReference>
<dbReference type="GO" id="GO:0016020">
    <property type="term" value="C:membrane"/>
    <property type="evidence" value="ECO:0007669"/>
    <property type="project" value="InterPro"/>
</dbReference>
<dbReference type="InterPro" id="IPR055558">
    <property type="entry name" value="DUF7134"/>
</dbReference>
<evidence type="ECO:0000256" key="3">
    <source>
        <dbReference type="ARBA" id="ARBA00022553"/>
    </source>
</evidence>
<dbReference type="EMBL" id="JABFXE010000622">
    <property type="protein sequence ID" value="NUQ89743.1"/>
    <property type="molecule type" value="Genomic_DNA"/>
</dbReference>
<evidence type="ECO:0000256" key="4">
    <source>
        <dbReference type="ARBA" id="ARBA00022679"/>
    </source>
</evidence>
<sequence length="452" mass="48229">MRAMSSAPAAGPGEQAAPLPGADPLPAHPPLDRVMRLRRRMRGFDERHPRVLDAAVVAFVALAALAELLFGEGGSVPGSGAGDTVSAVMPYVLSAAMAAALWWRRRRPALVFFIVSTIVVAQSAIGLWLPPRVSVLFALCVLFALYSLASRGSLRLFTWAGVIITVELLLMVLVFEDIDRPLLSLFFILPAVTAAGAIGLAVRIRRMYTAALEDRARRLEIERDQRERLIAAAERSRIAREMHDILGHNLSVMVTLADGAATLADKRGEEAAGTLRMLGETGREAMDELRRVLGVLHAEDRDERRLSPQPGVGDLDALFDRVRAAGLIVNCRTSGRLDLLGSGVQLTVYRIIQEALTNTIKHAGGPAAAAVTLSVDHSRVHIRVMDSGGGAARPPAGRGEPGRGLIGIRERAALYGGTVIIGPNGSGTGWLVDVELEQTAAGAAPETEEETS</sequence>
<protein>
    <recommendedName>
        <fullName evidence="2">histidine kinase</fullName>
        <ecNumber evidence="2">2.7.13.3</ecNumber>
    </recommendedName>
</protein>
<dbReference type="GO" id="GO:0000155">
    <property type="term" value="F:phosphorelay sensor kinase activity"/>
    <property type="evidence" value="ECO:0007669"/>
    <property type="project" value="InterPro"/>
</dbReference>
<feature type="compositionally biased region" description="Low complexity" evidence="10">
    <location>
        <begin position="7"/>
        <end position="20"/>
    </location>
</feature>
<dbReference type="Gene3D" id="3.30.565.10">
    <property type="entry name" value="Histidine kinase-like ATPase, C-terminal domain"/>
    <property type="match status" value="1"/>
</dbReference>
<feature type="domain" description="Signal transduction histidine kinase subgroup 3 dimerisation and phosphoacceptor" evidence="13">
    <location>
        <begin position="234"/>
        <end position="299"/>
    </location>
</feature>
<evidence type="ECO:0000256" key="6">
    <source>
        <dbReference type="ARBA" id="ARBA00022777"/>
    </source>
</evidence>
<feature type="region of interest" description="Disordered" evidence="10">
    <location>
        <begin position="1"/>
        <end position="28"/>
    </location>
</feature>
<proteinExistence type="predicted"/>
<dbReference type="Gene3D" id="1.20.5.1930">
    <property type="match status" value="1"/>
</dbReference>
<feature type="coiled-coil region" evidence="9">
    <location>
        <begin position="209"/>
        <end position="236"/>
    </location>
</feature>
<accession>A0A850CCS7</accession>
<dbReference type="InterPro" id="IPR003594">
    <property type="entry name" value="HATPase_dom"/>
</dbReference>
<dbReference type="EC" id="2.7.13.3" evidence="2"/>
<feature type="transmembrane region" description="Helical" evidence="11">
    <location>
        <begin position="110"/>
        <end position="127"/>
    </location>
</feature>
<evidence type="ECO:0000256" key="2">
    <source>
        <dbReference type="ARBA" id="ARBA00012438"/>
    </source>
</evidence>
<comment type="catalytic activity">
    <reaction evidence="1">
        <text>ATP + protein L-histidine = ADP + protein N-phospho-L-histidine.</text>
        <dbReference type="EC" id="2.7.13.3"/>
    </reaction>
</comment>
<dbReference type="Pfam" id="PF23539">
    <property type="entry name" value="DUF7134"/>
    <property type="match status" value="1"/>
</dbReference>
<evidence type="ECO:0000256" key="9">
    <source>
        <dbReference type="SAM" id="Coils"/>
    </source>
</evidence>
<evidence type="ECO:0000259" key="13">
    <source>
        <dbReference type="Pfam" id="PF07730"/>
    </source>
</evidence>
<keyword evidence="5" id="KW-0547">Nucleotide-binding</keyword>
<keyword evidence="8" id="KW-0902">Two-component regulatory system</keyword>
<feature type="domain" description="DUF7134" evidence="14">
    <location>
        <begin position="44"/>
        <end position="206"/>
    </location>
</feature>
<keyword evidence="4" id="KW-0808">Transferase</keyword>
<evidence type="ECO:0000259" key="14">
    <source>
        <dbReference type="Pfam" id="PF23539"/>
    </source>
</evidence>
<name>A0A850CCS7_9ACTN</name>
<dbReference type="PANTHER" id="PTHR24421">
    <property type="entry name" value="NITRATE/NITRITE SENSOR PROTEIN NARX-RELATED"/>
    <property type="match status" value="1"/>
</dbReference>
<dbReference type="GO" id="GO:0005524">
    <property type="term" value="F:ATP binding"/>
    <property type="evidence" value="ECO:0007669"/>
    <property type="project" value="UniProtKB-KW"/>
</dbReference>
<evidence type="ECO:0000256" key="5">
    <source>
        <dbReference type="ARBA" id="ARBA00022741"/>
    </source>
</evidence>
<organism evidence="15 16">
    <name type="scientific">Glycomyces artemisiae</name>
    <dbReference type="NCBI Taxonomy" id="1076443"/>
    <lineage>
        <taxon>Bacteria</taxon>
        <taxon>Bacillati</taxon>
        <taxon>Actinomycetota</taxon>
        <taxon>Actinomycetes</taxon>
        <taxon>Glycomycetales</taxon>
        <taxon>Glycomycetaceae</taxon>
        <taxon>Glycomyces</taxon>
    </lineage>
</organism>
<keyword evidence="6 15" id="KW-0418">Kinase</keyword>
<feature type="transmembrane region" description="Helical" evidence="11">
    <location>
        <begin position="156"/>
        <end position="175"/>
    </location>
</feature>
<dbReference type="Pfam" id="PF07730">
    <property type="entry name" value="HisKA_3"/>
    <property type="match status" value="1"/>
</dbReference>
<evidence type="ECO:0000256" key="1">
    <source>
        <dbReference type="ARBA" id="ARBA00000085"/>
    </source>
</evidence>
<evidence type="ECO:0000259" key="12">
    <source>
        <dbReference type="Pfam" id="PF02518"/>
    </source>
</evidence>
<feature type="transmembrane region" description="Helical" evidence="11">
    <location>
        <begin position="51"/>
        <end position="70"/>
    </location>
</feature>
<dbReference type="GO" id="GO:0046983">
    <property type="term" value="F:protein dimerization activity"/>
    <property type="evidence" value="ECO:0007669"/>
    <property type="project" value="InterPro"/>
</dbReference>
<dbReference type="InterPro" id="IPR011712">
    <property type="entry name" value="Sig_transdc_His_kin_sub3_dim/P"/>
</dbReference>
<keyword evidence="11" id="KW-0812">Transmembrane</keyword>
<feature type="transmembrane region" description="Helical" evidence="11">
    <location>
        <begin position="133"/>
        <end position="149"/>
    </location>
</feature>
<dbReference type="PANTHER" id="PTHR24421:SF10">
    <property type="entry name" value="NITRATE_NITRITE SENSOR PROTEIN NARQ"/>
    <property type="match status" value="1"/>
</dbReference>
<evidence type="ECO:0000313" key="16">
    <source>
        <dbReference type="Proteomes" id="UP000574690"/>
    </source>
</evidence>
<feature type="transmembrane region" description="Helical" evidence="11">
    <location>
        <begin position="85"/>
        <end position="103"/>
    </location>
</feature>
<feature type="transmembrane region" description="Helical" evidence="11">
    <location>
        <begin position="181"/>
        <end position="202"/>
    </location>
</feature>
<feature type="domain" description="Histidine kinase/HSP90-like ATPase" evidence="12">
    <location>
        <begin position="344"/>
        <end position="428"/>
    </location>
</feature>
<dbReference type="InterPro" id="IPR050482">
    <property type="entry name" value="Sensor_HK_TwoCompSys"/>
</dbReference>
<keyword evidence="7" id="KW-0067">ATP-binding</keyword>
<keyword evidence="3" id="KW-0597">Phosphoprotein</keyword>
<evidence type="ECO:0000256" key="8">
    <source>
        <dbReference type="ARBA" id="ARBA00023012"/>
    </source>
</evidence>
<dbReference type="Pfam" id="PF02518">
    <property type="entry name" value="HATPase_c"/>
    <property type="match status" value="1"/>
</dbReference>
<keyword evidence="11" id="KW-1133">Transmembrane helix</keyword>
<gene>
    <name evidence="15" type="ORF">HOQ43_14945</name>
</gene>
<evidence type="ECO:0000256" key="11">
    <source>
        <dbReference type="SAM" id="Phobius"/>
    </source>
</evidence>
<evidence type="ECO:0000313" key="15">
    <source>
        <dbReference type="EMBL" id="NUQ89743.1"/>
    </source>
</evidence>
<evidence type="ECO:0000256" key="10">
    <source>
        <dbReference type="SAM" id="MobiDB-lite"/>
    </source>
</evidence>
<dbReference type="AlphaFoldDB" id="A0A850CCS7"/>
<dbReference type="InterPro" id="IPR036890">
    <property type="entry name" value="HATPase_C_sf"/>
</dbReference>
<keyword evidence="9" id="KW-0175">Coiled coil</keyword>
<keyword evidence="11" id="KW-0472">Membrane</keyword>
<reference evidence="15 16" key="1">
    <citation type="submission" date="2020-05" db="EMBL/GenBank/DDBJ databases">
        <title>DNA-SIP metagenomic assembled genomes.</title>
        <authorList>
            <person name="Yu J."/>
        </authorList>
    </citation>
    <scope>NUCLEOTIDE SEQUENCE [LARGE SCALE GENOMIC DNA]</scope>
    <source>
        <strain evidence="15">Bin5.27</strain>
    </source>
</reference>